<dbReference type="HOGENOM" id="CLU_2432193_0_0_10"/>
<accession>D1PW18</accession>
<organism evidence="2 3">
    <name type="scientific">Hallella bergensis DSM 17361</name>
    <dbReference type="NCBI Taxonomy" id="585502"/>
    <lineage>
        <taxon>Bacteria</taxon>
        <taxon>Pseudomonadati</taxon>
        <taxon>Bacteroidota</taxon>
        <taxon>Bacteroidia</taxon>
        <taxon>Bacteroidales</taxon>
        <taxon>Prevotellaceae</taxon>
        <taxon>Hallella</taxon>
    </lineage>
</organism>
<protein>
    <submittedName>
        <fullName evidence="2">Uncharacterized protein</fullName>
    </submittedName>
</protein>
<evidence type="ECO:0000313" key="3">
    <source>
        <dbReference type="Proteomes" id="UP000003160"/>
    </source>
</evidence>
<dbReference type="EMBL" id="ACKS01000047">
    <property type="protein sequence ID" value="EFA44427.1"/>
    <property type="molecule type" value="Genomic_DNA"/>
</dbReference>
<evidence type="ECO:0000256" key="1">
    <source>
        <dbReference type="SAM" id="Phobius"/>
    </source>
</evidence>
<keyword evidence="1" id="KW-0472">Membrane</keyword>
<keyword evidence="3" id="KW-1185">Reference proteome</keyword>
<reference evidence="2 3" key="1">
    <citation type="submission" date="2009-10" db="EMBL/GenBank/DDBJ databases">
        <authorList>
            <person name="Qin X."/>
            <person name="Bachman B."/>
            <person name="Battles P."/>
            <person name="Bell A."/>
            <person name="Bess C."/>
            <person name="Bickham C."/>
            <person name="Chaboub L."/>
            <person name="Chen D."/>
            <person name="Coyle M."/>
            <person name="Deiros D.R."/>
            <person name="Dinh H."/>
            <person name="Forbes L."/>
            <person name="Fowler G."/>
            <person name="Francisco L."/>
            <person name="Fu Q."/>
            <person name="Gubbala S."/>
            <person name="Hale W."/>
            <person name="Han Y."/>
            <person name="Hemphill L."/>
            <person name="Highlander S.K."/>
            <person name="Hirani K."/>
            <person name="Hogues M."/>
            <person name="Jackson L."/>
            <person name="Jakkamsetti A."/>
            <person name="Javaid M."/>
            <person name="Jiang H."/>
            <person name="Korchina V."/>
            <person name="Kovar C."/>
            <person name="Lara F."/>
            <person name="Lee S."/>
            <person name="Mata R."/>
            <person name="Mathew T."/>
            <person name="Moen C."/>
            <person name="Morales K."/>
            <person name="Munidasa M."/>
            <person name="Nazareth L."/>
            <person name="Ngo R."/>
            <person name="Nguyen L."/>
            <person name="Okwuonu G."/>
            <person name="Ongeri F."/>
            <person name="Patil S."/>
            <person name="Petrosino J."/>
            <person name="Pham C."/>
            <person name="Pham P."/>
            <person name="Pu L.-L."/>
            <person name="Puazo M."/>
            <person name="Raj R."/>
            <person name="Reid J."/>
            <person name="Rouhana J."/>
            <person name="Saada N."/>
            <person name="Shang Y."/>
            <person name="Simmons D."/>
            <person name="Thornton R."/>
            <person name="Warren J."/>
            <person name="Weissenberger G."/>
            <person name="Zhang J."/>
            <person name="Zhang L."/>
            <person name="Zhou C."/>
            <person name="Zhu D."/>
            <person name="Muzny D."/>
            <person name="Worley K."/>
            <person name="Gibbs R."/>
        </authorList>
    </citation>
    <scope>NUCLEOTIDE SEQUENCE [LARGE SCALE GENOMIC DNA]</scope>
    <source>
        <strain evidence="2 3">DSM 17361</strain>
    </source>
</reference>
<dbReference type="RefSeq" id="WP_007173264.1">
    <property type="nucleotide sequence ID" value="NZ_GG704780.1"/>
</dbReference>
<proteinExistence type="predicted"/>
<dbReference type="AlphaFoldDB" id="D1PW18"/>
<dbReference type="Proteomes" id="UP000003160">
    <property type="component" value="Unassembled WGS sequence"/>
</dbReference>
<feature type="non-terminal residue" evidence="2">
    <location>
        <position position="1"/>
    </location>
</feature>
<comment type="caution">
    <text evidence="2">The sequence shown here is derived from an EMBL/GenBank/DDBJ whole genome shotgun (WGS) entry which is preliminary data.</text>
</comment>
<keyword evidence="1" id="KW-0812">Transmembrane</keyword>
<evidence type="ECO:0000313" key="2">
    <source>
        <dbReference type="EMBL" id="EFA44427.1"/>
    </source>
</evidence>
<gene>
    <name evidence="2" type="ORF">HMPREF0645_1153</name>
</gene>
<feature type="transmembrane region" description="Helical" evidence="1">
    <location>
        <begin position="45"/>
        <end position="61"/>
    </location>
</feature>
<keyword evidence="1" id="KW-1133">Transmembrane helix</keyword>
<name>D1PW18_9BACT</name>
<sequence length="90" mass="10556">FSNLVVQNLLGYKIIAMHNLMAKFQKILENSKQYAGNQVNGKRKFSIWSIIYVVILYLFFYDKTIYSILFSNCSFKILSILELRLTQIGH</sequence>